<name>A0A6J4RNP2_9ACTN</name>
<feature type="non-terminal residue" evidence="2">
    <location>
        <position position="1"/>
    </location>
</feature>
<sequence length="45" mass="4736">WNAIPTHCPCPTTTRSSTSSATPTASTGQSRRISTTAWRTSATPT</sequence>
<dbReference type="AlphaFoldDB" id="A0A6J4RNP2"/>
<feature type="region of interest" description="Disordered" evidence="1">
    <location>
        <begin position="1"/>
        <end position="45"/>
    </location>
</feature>
<feature type="non-terminal residue" evidence="2">
    <location>
        <position position="45"/>
    </location>
</feature>
<feature type="compositionally biased region" description="Low complexity" evidence="1">
    <location>
        <begin position="1"/>
        <end position="27"/>
    </location>
</feature>
<accession>A0A6J4RNP2</accession>
<reference evidence="2" key="1">
    <citation type="submission" date="2020-02" db="EMBL/GenBank/DDBJ databases">
        <authorList>
            <person name="Meier V. D."/>
        </authorList>
    </citation>
    <scope>NUCLEOTIDE SEQUENCE</scope>
    <source>
        <strain evidence="2">AVDCRST_MAG67</strain>
    </source>
</reference>
<evidence type="ECO:0000256" key="1">
    <source>
        <dbReference type="SAM" id="MobiDB-lite"/>
    </source>
</evidence>
<organism evidence="2">
    <name type="scientific">uncultured Solirubrobacteraceae bacterium</name>
    <dbReference type="NCBI Taxonomy" id="1162706"/>
    <lineage>
        <taxon>Bacteria</taxon>
        <taxon>Bacillati</taxon>
        <taxon>Actinomycetota</taxon>
        <taxon>Thermoleophilia</taxon>
        <taxon>Solirubrobacterales</taxon>
        <taxon>Solirubrobacteraceae</taxon>
        <taxon>environmental samples</taxon>
    </lineage>
</organism>
<protein>
    <submittedName>
        <fullName evidence="2">Uncharacterized protein</fullName>
    </submittedName>
</protein>
<dbReference type="EMBL" id="CADCVQ010000014">
    <property type="protein sequence ID" value="CAA9473988.1"/>
    <property type="molecule type" value="Genomic_DNA"/>
</dbReference>
<feature type="compositionally biased region" description="Polar residues" evidence="1">
    <location>
        <begin position="28"/>
        <end position="45"/>
    </location>
</feature>
<evidence type="ECO:0000313" key="2">
    <source>
        <dbReference type="EMBL" id="CAA9473988.1"/>
    </source>
</evidence>
<gene>
    <name evidence="2" type="ORF">AVDCRST_MAG67-236</name>
</gene>
<proteinExistence type="predicted"/>